<keyword evidence="2" id="KW-1185">Reference proteome</keyword>
<accession>A0A183S866</accession>
<dbReference type="PANTHER" id="PTHR47027">
    <property type="entry name" value="REVERSE TRANSCRIPTASE DOMAIN-CONTAINING PROTEIN"/>
    <property type="match status" value="1"/>
</dbReference>
<dbReference type="AlphaFoldDB" id="A0A183S866"/>
<dbReference type="PANTHER" id="PTHR47027:SF26">
    <property type="entry name" value="REVERSE TRANSCRIPTASE DOMAIN-CONTAINING PROTEIN"/>
    <property type="match status" value="1"/>
</dbReference>
<reference evidence="1 2" key="2">
    <citation type="submission" date="2018-11" db="EMBL/GenBank/DDBJ databases">
        <authorList>
            <consortium name="Pathogen Informatics"/>
        </authorList>
    </citation>
    <scope>NUCLEOTIDE SEQUENCE [LARGE SCALE GENOMIC DNA]</scope>
    <source>
        <strain evidence="1 2">NST_G2</strain>
    </source>
</reference>
<dbReference type="OrthoDB" id="6296806at2759"/>
<gene>
    <name evidence="1" type="ORF">SSLN_LOCUS414</name>
</gene>
<reference evidence="3" key="1">
    <citation type="submission" date="2016-06" db="UniProtKB">
        <authorList>
            <consortium name="WormBaseParasite"/>
        </authorList>
    </citation>
    <scope>IDENTIFICATION</scope>
</reference>
<dbReference type="Proteomes" id="UP000275846">
    <property type="component" value="Unassembled WGS sequence"/>
</dbReference>
<organism evidence="3">
    <name type="scientific">Schistocephalus solidus</name>
    <name type="common">Tapeworm</name>
    <dbReference type="NCBI Taxonomy" id="70667"/>
    <lineage>
        <taxon>Eukaryota</taxon>
        <taxon>Metazoa</taxon>
        <taxon>Spiralia</taxon>
        <taxon>Lophotrochozoa</taxon>
        <taxon>Platyhelminthes</taxon>
        <taxon>Cestoda</taxon>
        <taxon>Eucestoda</taxon>
        <taxon>Diphyllobothriidea</taxon>
        <taxon>Diphyllobothriidae</taxon>
        <taxon>Schistocephalus</taxon>
    </lineage>
</organism>
<proteinExistence type="predicted"/>
<evidence type="ECO:0000313" key="1">
    <source>
        <dbReference type="EMBL" id="VDL85562.1"/>
    </source>
</evidence>
<evidence type="ECO:0000313" key="2">
    <source>
        <dbReference type="Proteomes" id="UP000275846"/>
    </source>
</evidence>
<name>A0A183S866_SCHSO</name>
<dbReference type="WBParaSite" id="SSLN_0000043301-mRNA-1">
    <property type="protein sequence ID" value="SSLN_0000043301-mRNA-1"/>
    <property type="gene ID" value="SSLN_0000043301"/>
</dbReference>
<protein>
    <submittedName>
        <fullName evidence="3">Reverse transcriptase domain-containing protein</fullName>
    </submittedName>
</protein>
<dbReference type="EMBL" id="UYSU01000280">
    <property type="protein sequence ID" value="VDL85562.1"/>
    <property type="molecule type" value="Genomic_DNA"/>
</dbReference>
<sequence length="229" mass="25875">MVRVSANGVVSEAFTVTNRVKQDCVLTPTLFSLMYSAMLMNAYREERPGIRIAYRMDGRFLNQRRTHSQSRVSIAIIKEILFTDDCALKATTKGDMPRSMDIFAATCANFGLHINTEKRVVMHQTLPNTIYNAARVNVNDGQLKSVDAFTYLGSNISRSTKIDDEVAHRIVKASQAFGRMQNVIHAVNATSVRESALSDTLRRNATIIQQYQRLRQRTSSLPTLRRTTR</sequence>
<evidence type="ECO:0000313" key="3">
    <source>
        <dbReference type="WBParaSite" id="SSLN_0000043301-mRNA-1"/>
    </source>
</evidence>